<protein>
    <submittedName>
        <fullName evidence="1">Uncharacterized protein</fullName>
    </submittedName>
</protein>
<dbReference type="EMBL" id="GBXM01023502">
    <property type="protein sequence ID" value="JAH85075.1"/>
    <property type="molecule type" value="Transcribed_RNA"/>
</dbReference>
<dbReference type="AlphaFoldDB" id="A0A0E9W650"/>
<name>A0A0E9W650_ANGAN</name>
<evidence type="ECO:0000313" key="1">
    <source>
        <dbReference type="EMBL" id="JAH85075.1"/>
    </source>
</evidence>
<proteinExistence type="predicted"/>
<sequence>MLFKINASFLLIPRKNDTCACDQNILVFVACCANQSLLFIQQGTGY</sequence>
<organism evidence="1">
    <name type="scientific">Anguilla anguilla</name>
    <name type="common">European freshwater eel</name>
    <name type="synonym">Muraena anguilla</name>
    <dbReference type="NCBI Taxonomy" id="7936"/>
    <lineage>
        <taxon>Eukaryota</taxon>
        <taxon>Metazoa</taxon>
        <taxon>Chordata</taxon>
        <taxon>Craniata</taxon>
        <taxon>Vertebrata</taxon>
        <taxon>Euteleostomi</taxon>
        <taxon>Actinopterygii</taxon>
        <taxon>Neopterygii</taxon>
        <taxon>Teleostei</taxon>
        <taxon>Anguilliformes</taxon>
        <taxon>Anguillidae</taxon>
        <taxon>Anguilla</taxon>
    </lineage>
</organism>
<accession>A0A0E9W650</accession>
<reference evidence="1" key="2">
    <citation type="journal article" date="2015" name="Fish Shellfish Immunol.">
        <title>Early steps in the European eel (Anguilla anguilla)-Vibrio vulnificus interaction in the gills: Role of the RtxA13 toxin.</title>
        <authorList>
            <person name="Callol A."/>
            <person name="Pajuelo D."/>
            <person name="Ebbesson L."/>
            <person name="Teles M."/>
            <person name="MacKenzie S."/>
            <person name="Amaro C."/>
        </authorList>
    </citation>
    <scope>NUCLEOTIDE SEQUENCE</scope>
</reference>
<reference evidence="1" key="1">
    <citation type="submission" date="2014-11" db="EMBL/GenBank/DDBJ databases">
        <authorList>
            <person name="Amaro Gonzalez C."/>
        </authorList>
    </citation>
    <scope>NUCLEOTIDE SEQUENCE</scope>
</reference>